<reference evidence="7 8" key="1">
    <citation type="submission" date="2024-04" db="EMBL/GenBank/DDBJ databases">
        <title>Phyllosticta paracitricarpa is synonymous to the EU quarantine fungus P. citricarpa based on phylogenomic analyses.</title>
        <authorList>
            <consortium name="Lawrence Berkeley National Laboratory"/>
            <person name="Van ingen-buijs V.A."/>
            <person name="Van westerhoven A.C."/>
            <person name="Haridas S."/>
            <person name="Skiadas P."/>
            <person name="Martin F."/>
            <person name="Groenewald J.Z."/>
            <person name="Crous P.W."/>
            <person name="Seidl M.F."/>
        </authorList>
    </citation>
    <scope>NUCLEOTIDE SEQUENCE [LARGE SCALE GENOMIC DNA]</scope>
    <source>
        <strain evidence="7 8">CPC 17464</strain>
    </source>
</reference>
<evidence type="ECO:0000256" key="1">
    <source>
        <dbReference type="ARBA" id="ARBA00004651"/>
    </source>
</evidence>
<dbReference type="GeneID" id="92032983"/>
<feature type="compositionally biased region" description="Polar residues" evidence="5">
    <location>
        <begin position="373"/>
        <end position="385"/>
    </location>
</feature>
<evidence type="ECO:0000313" key="8">
    <source>
        <dbReference type="Proteomes" id="UP001360953"/>
    </source>
</evidence>
<feature type="compositionally biased region" description="Basic and acidic residues" evidence="5">
    <location>
        <begin position="116"/>
        <end position="132"/>
    </location>
</feature>
<sequence>MADVLQRFDPAEPQGITLTLHGKMYALPWVVAKRWDSVEPWIREFHARETKRQTQSTETGLTDPSLRELGSYDLVLDTSGDQKVSGAIVHPEFWEHSVLPGSKVMVHLWKSTSPLETKEATESEHHLSHDPALEPPLTHPQDVHPTAATGRWHCFSHPVDHNGNLLSSSIATPIPWAFRGAQDPRMPEPSLDCSLHWKEPVETTSVELQRIDVQGSYIDKFQFEIKLIEPFGYGKEQANLPTSLAGSRSDSKTSWSWLHVRQEFPNFESFKTLALASPNLSKSGNLRKATQNLLATVEQRLGHPTVQPGYIQPGTVLRFDGTEKNDEQDGSGAHVIFVCLPLLYRAESQTQFQSSEPKFSDSGANRKQERSSMQKFGDSPSQSGPRIGTSQLWALIVGQDALLTCGNVERESLFQSHNILNVSHSVVFGKNRNGNNFTLPLGNYETLWHLERTLQREFGSADALIAESELERWLNMFTSTQKSLLQVSLVDIEQSSLIIDSDEVQPLEKTSVFSLRHSFGGIDCELAKSRVPPILSWNIKPRVIGRVKEGDGNTAEETRSILLSRSSTIKPSAPINEFAETLRGEVSKISVPVLSNGVGEDNTREGMAHTKETPRQQRFLDAQKTILDRLHCQNQQKLSQCISELQKAFHYLISPGNHERCELKVVLWEAIELWILEFRKVSESAKIPQGEVAYMGRKNSAKWLRWIDLKEQTHISQHTIQPLEDSARFKDLTSALEVLKMQQGPSQFPPLLLEDLVWYVTDTQWAKLHDTCARYDRLFSAALAVIRSFASSCKRIYHGVALHSGVKGDVYGLTPAFVENVRVIENFFSRLSTDAQRITEHYFKVKVAGDLDDYLETRVQGLFIFANAIQNEVLRAEADIRCLLPPQGPFKTVMPLGDIGPHGVFTWATRSLLYSHSEWLPLIKSPGVFRPDEAVPIDLFDAIAKGLKDKAIKEPQRKLIREINQFQEELTFLQETCTTLRHTLENYSKVLDPNSYQVANERRKAQYQLEREAIRMTIDKIERKESRFKKLAKDCDVSVSKARMGIEIRDEDHGKAIFVFTVVTTIFLPLSFITSYFGMNFADVRDTAWNQDMYWAIAGPTTLAVGATVLIISYSTDELKNLFKFLWSSRFWRLNERLGRKSGNTIPPGGLTDGTSIPGTKPAIVAAKRLVSGTIHVIMRARGRPQVSTKAAEV</sequence>
<evidence type="ECO:0000313" key="7">
    <source>
        <dbReference type="EMBL" id="KAK7538589.1"/>
    </source>
</evidence>
<name>A0ABR1LTW5_9PEZI</name>
<feature type="transmembrane region" description="Helical" evidence="6">
    <location>
        <begin position="1057"/>
        <end position="1082"/>
    </location>
</feature>
<gene>
    <name evidence="7" type="ORF">J3D65DRAFT_622491</name>
</gene>
<comment type="subcellular location">
    <subcellularLocation>
        <location evidence="1">Cell membrane</location>
        <topology evidence="1">Multi-pass membrane protein</topology>
    </subcellularLocation>
</comment>
<keyword evidence="2 6" id="KW-0812">Transmembrane</keyword>
<comment type="caution">
    <text evidence="7">The sequence shown here is derived from an EMBL/GenBank/DDBJ whole genome shotgun (WGS) entry which is preliminary data.</text>
</comment>
<dbReference type="InterPro" id="IPR002523">
    <property type="entry name" value="MgTranspt_CorA/ZnTranspt_ZntB"/>
</dbReference>
<evidence type="ECO:0000256" key="2">
    <source>
        <dbReference type="ARBA" id="ARBA00022692"/>
    </source>
</evidence>
<dbReference type="EMBL" id="JBBPEH010000005">
    <property type="protein sequence ID" value="KAK7538589.1"/>
    <property type="molecule type" value="Genomic_DNA"/>
</dbReference>
<dbReference type="InterPro" id="IPR045863">
    <property type="entry name" value="CorA_TM1_TM2"/>
</dbReference>
<dbReference type="SUPFAM" id="SSF144083">
    <property type="entry name" value="Magnesium transport protein CorA, transmembrane region"/>
    <property type="match status" value="1"/>
</dbReference>
<keyword evidence="8" id="KW-1185">Reference proteome</keyword>
<dbReference type="Proteomes" id="UP001360953">
    <property type="component" value="Unassembled WGS sequence"/>
</dbReference>
<dbReference type="Pfam" id="PF01544">
    <property type="entry name" value="CorA"/>
    <property type="match status" value="1"/>
</dbReference>
<organism evidence="7 8">
    <name type="scientific">Phyllosticta citribraziliensis</name>
    <dbReference type="NCBI Taxonomy" id="989973"/>
    <lineage>
        <taxon>Eukaryota</taxon>
        <taxon>Fungi</taxon>
        <taxon>Dikarya</taxon>
        <taxon>Ascomycota</taxon>
        <taxon>Pezizomycotina</taxon>
        <taxon>Dothideomycetes</taxon>
        <taxon>Dothideomycetes incertae sedis</taxon>
        <taxon>Botryosphaeriales</taxon>
        <taxon>Phyllostictaceae</taxon>
        <taxon>Phyllosticta</taxon>
    </lineage>
</organism>
<dbReference type="PANTHER" id="PTHR46494:SF1">
    <property type="entry name" value="CORA FAMILY METAL ION TRANSPORTER (EUROFUNG)"/>
    <property type="match status" value="1"/>
</dbReference>
<keyword evidence="3 6" id="KW-1133">Transmembrane helix</keyword>
<proteinExistence type="predicted"/>
<dbReference type="Gene3D" id="1.20.58.340">
    <property type="entry name" value="Magnesium transport protein CorA, transmembrane region"/>
    <property type="match status" value="1"/>
</dbReference>
<evidence type="ECO:0000256" key="3">
    <source>
        <dbReference type="ARBA" id="ARBA00022989"/>
    </source>
</evidence>
<keyword evidence="4 6" id="KW-0472">Membrane</keyword>
<protein>
    <submittedName>
        <fullName evidence="7">Uncharacterized protein</fullName>
    </submittedName>
</protein>
<evidence type="ECO:0000256" key="5">
    <source>
        <dbReference type="SAM" id="MobiDB-lite"/>
    </source>
</evidence>
<feature type="transmembrane region" description="Helical" evidence="6">
    <location>
        <begin position="1094"/>
        <end position="1114"/>
    </location>
</feature>
<dbReference type="RefSeq" id="XP_066656276.1">
    <property type="nucleotide sequence ID" value="XM_066800077.1"/>
</dbReference>
<feature type="compositionally biased region" description="Polar residues" evidence="5">
    <location>
        <begin position="353"/>
        <end position="363"/>
    </location>
</feature>
<dbReference type="PANTHER" id="PTHR46494">
    <property type="entry name" value="CORA FAMILY METAL ION TRANSPORTER (EUROFUNG)"/>
    <property type="match status" value="1"/>
</dbReference>
<feature type="region of interest" description="Disordered" evidence="5">
    <location>
        <begin position="353"/>
        <end position="385"/>
    </location>
</feature>
<evidence type="ECO:0000256" key="6">
    <source>
        <dbReference type="SAM" id="Phobius"/>
    </source>
</evidence>
<evidence type="ECO:0000256" key="4">
    <source>
        <dbReference type="ARBA" id="ARBA00023136"/>
    </source>
</evidence>
<accession>A0ABR1LTW5</accession>
<feature type="region of interest" description="Disordered" evidence="5">
    <location>
        <begin position="115"/>
        <end position="142"/>
    </location>
</feature>